<name>A0A1T4TE17_9HYPH</name>
<dbReference type="Pfam" id="PF00150">
    <property type="entry name" value="Cellulase"/>
    <property type="match status" value="1"/>
</dbReference>
<organism evidence="6 7">
    <name type="scientific">Enhydrobacter aerosaccus</name>
    <dbReference type="NCBI Taxonomy" id="225324"/>
    <lineage>
        <taxon>Bacteria</taxon>
        <taxon>Pseudomonadati</taxon>
        <taxon>Pseudomonadota</taxon>
        <taxon>Alphaproteobacteria</taxon>
        <taxon>Hyphomicrobiales</taxon>
        <taxon>Enhydrobacter</taxon>
    </lineage>
</organism>
<evidence type="ECO:0000259" key="5">
    <source>
        <dbReference type="Pfam" id="PF00150"/>
    </source>
</evidence>
<dbReference type="PANTHER" id="PTHR34142">
    <property type="entry name" value="ENDO-BETA-1,4-GLUCANASE A"/>
    <property type="match status" value="1"/>
</dbReference>
<dbReference type="PANTHER" id="PTHR34142:SF1">
    <property type="entry name" value="GLYCOSIDE HYDROLASE FAMILY 5 DOMAIN-CONTAINING PROTEIN"/>
    <property type="match status" value="1"/>
</dbReference>
<dbReference type="Gene3D" id="3.20.20.80">
    <property type="entry name" value="Glycosidases"/>
    <property type="match status" value="1"/>
</dbReference>
<dbReference type="RefSeq" id="WP_085937816.1">
    <property type="nucleotide sequence ID" value="NZ_FUWJ01000016.1"/>
</dbReference>
<feature type="signal peptide" evidence="4">
    <location>
        <begin position="1"/>
        <end position="25"/>
    </location>
</feature>
<dbReference type="Proteomes" id="UP000190092">
    <property type="component" value="Unassembled WGS sequence"/>
</dbReference>
<keyword evidence="4" id="KW-0732">Signal</keyword>
<proteinExistence type="inferred from homology"/>
<evidence type="ECO:0000256" key="2">
    <source>
        <dbReference type="ARBA" id="ARBA00023295"/>
    </source>
</evidence>
<dbReference type="GO" id="GO:0009251">
    <property type="term" value="P:glucan catabolic process"/>
    <property type="evidence" value="ECO:0007669"/>
    <property type="project" value="TreeGrafter"/>
</dbReference>
<evidence type="ECO:0000313" key="6">
    <source>
        <dbReference type="EMBL" id="SKA38687.1"/>
    </source>
</evidence>
<feature type="chain" id="PRO_5012978876" evidence="4">
    <location>
        <begin position="26"/>
        <end position="347"/>
    </location>
</feature>
<keyword evidence="7" id="KW-1185">Reference proteome</keyword>
<keyword evidence="2 3" id="KW-0326">Glycosidase</keyword>
<dbReference type="GO" id="GO:0004553">
    <property type="term" value="F:hydrolase activity, hydrolyzing O-glycosyl compounds"/>
    <property type="evidence" value="ECO:0007669"/>
    <property type="project" value="InterPro"/>
</dbReference>
<reference evidence="7" key="1">
    <citation type="submission" date="2017-02" db="EMBL/GenBank/DDBJ databases">
        <authorList>
            <person name="Varghese N."/>
            <person name="Submissions S."/>
        </authorList>
    </citation>
    <scope>NUCLEOTIDE SEQUENCE [LARGE SCALE GENOMIC DNA]</scope>
    <source>
        <strain evidence="7">ATCC 27094</strain>
    </source>
</reference>
<dbReference type="InterPro" id="IPR017853">
    <property type="entry name" value="GH"/>
</dbReference>
<evidence type="ECO:0000313" key="7">
    <source>
        <dbReference type="Proteomes" id="UP000190092"/>
    </source>
</evidence>
<dbReference type="OrthoDB" id="6769681at2"/>
<evidence type="ECO:0000256" key="4">
    <source>
        <dbReference type="SAM" id="SignalP"/>
    </source>
</evidence>
<accession>A0A1T4TE17</accession>
<evidence type="ECO:0000256" key="1">
    <source>
        <dbReference type="ARBA" id="ARBA00022801"/>
    </source>
</evidence>
<sequence length="347" mass="38200">MKVFSLLFVAAALLIASGAPSSASAQDIKIQGRTFYRKGSPWLAKGIDVEAFSHAPRRRAGDKNAMLKMSYWAAPELNAMRDIFHANTIRMQISQADLDPQSSTYDPTYVSDILTGVRLAERYGFAVVLVIDAQQDNVPSLSCMPSDSTMRAWKTLGPAVVHDDNVMLEPFNEPCKPLSDETKQEWAQSMQALIDILRGIGSTNILLLDGLKDARTTNGLFPLVHDVIPNRLALAIHPYLGSDFSTREAWNSKFGASIRQYPAIATEWNATPRNGCAGKQTPAVALSLLRYLEDAHIGLIGWAIDWPDPKLVKDHTNFEPTDFSSFTDCKDDSISGAGKLLARYPND</sequence>
<dbReference type="EMBL" id="FUWJ01000016">
    <property type="protein sequence ID" value="SKA38687.1"/>
    <property type="molecule type" value="Genomic_DNA"/>
</dbReference>
<comment type="similarity">
    <text evidence="3">Belongs to the glycosyl hydrolase 5 (cellulase A) family.</text>
</comment>
<keyword evidence="1 3" id="KW-0378">Hydrolase</keyword>
<protein>
    <submittedName>
        <fullName evidence="6">Cellulase (Glycosyl hydrolase family 5)</fullName>
    </submittedName>
</protein>
<evidence type="ECO:0000256" key="3">
    <source>
        <dbReference type="RuleBase" id="RU361153"/>
    </source>
</evidence>
<dbReference type="InterPro" id="IPR001547">
    <property type="entry name" value="Glyco_hydro_5"/>
</dbReference>
<dbReference type="AlphaFoldDB" id="A0A1T4TE17"/>
<feature type="domain" description="Glycoside hydrolase family 5" evidence="5">
    <location>
        <begin position="80"/>
        <end position="304"/>
    </location>
</feature>
<dbReference type="SUPFAM" id="SSF51445">
    <property type="entry name" value="(Trans)glycosidases"/>
    <property type="match status" value="1"/>
</dbReference>
<dbReference type="STRING" id="225324.SAMN02745126_06082"/>
<gene>
    <name evidence="6" type="ORF">SAMN02745126_06082</name>
</gene>